<sequence>MNAKAPVMFVGHGSPMYALNPGVAGALLQAQTHRFDEVEAILVISAHWLTQGTYLTTASNPATIHDFGGFPHSLYKLSYPAPGSPELARKTIATIGAKSGGRQFDVKASPTRGLDHGVWVPLRFLRPQADIPVLQLSLDATLSSADLVQLGAALASLREQGIAIIASGGVTHNLFDLRMHSTTVAGYATRFEQWTREQVSQRNIRALENPGKLTSDFSRAHPTQEHYLPLLIAIGATDESDQLEVLEGGIINHALSMESYCWND</sequence>
<dbReference type="CDD" id="cd07363">
    <property type="entry name" value="45_DOPA_Dioxygenase"/>
    <property type="match status" value="1"/>
</dbReference>
<organism evidence="7 8">
    <name type="scientific">Oleiphilus messinensis</name>
    <dbReference type="NCBI Taxonomy" id="141451"/>
    <lineage>
        <taxon>Bacteria</taxon>
        <taxon>Pseudomonadati</taxon>
        <taxon>Pseudomonadota</taxon>
        <taxon>Gammaproteobacteria</taxon>
        <taxon>Oceanospirillales</taxon>
        <taxon>Oleiphilaceae</taxon>
        <taxon>Oleiphilus</taxon>
    </lineage>
</organism>
<reference evidence="7 8" key="1">
    <citation type="submission" date="2017-05" db="EMBL/GenBank/DDBJ databases">
        <title>Genomic insights into alkan degradation activity of Oleiphilus messinensis.</title>
        <authorList>
            <person name="Kozyavkin S.A."/>
            <person name="Slesarev A.I."/>
            <person name="Golyshin P.N."/>
            <person name="Korzhenkov A."/>
            <person name="Golyshina O.N."/>
            <person name="Toshchakov S.V."/>
        </authorList>
    </citation>
    <scope>NUCLEOTIDE SEQUENCE [LARGE SCALE GENOMIC DNA]</scope>
    <source>
        <strain evidence="7 8">ME102</strain>
    </source>
</reference>
<dbReference type="GO" id="GO:0008198">
    <property type="term" value="F:ferrous iron binding"/>
    <property type="evidence" value="ECO:0007669"/>
    <property type="project" value="InterPro"/>
</dbReference>
<protein>
    <submittedName>
        <fullName evidence="7">Extradiol ring-cleavage dioxygenase III subunit B</fullName>
    </submittedName>
</protein>
<name>A0A1Y0I472_9GAMM</name>
<dbReference type="AlphaFoldDB" id="A0A1Y0I472"/>
<evidence type="ECO:0000313" key="8">
    <source>
        <dbReference type="Proteomes" id="UP000196027"/>
    </source>
</evidence>
<keyword evidence="5" id="KW-0560">Oxidoreductase</keyword>
<dbReference type="OrthoDB" id="9790889at2"/>
<dbReference type="EMBL" id="CP021425">
    <property type="protein sequence ID" value="ARU54325.1"/>
    <property type="molecule type" value="Genomic_DNA"/>
</dbReference>
<dbReference type="Proteomes" id="UP000196027">
    <property type="component" value="Chromosome"/>
</dbReference>
<feature type="domain" description="Extradiol ring-cleavage dioxygenase class III enzyme subunit B" evidence="6">
    <location>
        <begin position="37"/>
        <end position="246"/>
    </location>
</feature>
<dbReference type="GO" id="GO:0008270">
    <property type="term" value="F:zinc ion binding"/>
    <property type="evidence" value="ECO:0007669"/>
    <property type="project" value="InterPro"/>
</dbReference>
<keyword evidence="3" id="KW-0479">Metal-binding</keyword>
<evidence type="ECO:0000313" key="7">
    <source>
        <dbReference type="EMBL" id="ARU54325.1"/>
    </source>
</evidence>
<dbReference type="InterPro" id="IPR004183">
    <property type="entry name" value="Xdiol_dOase_suB"/>
</dbReference>
<dbReference type="Gene3D" id="3.40.830.10">
    <property type="entry name" value="LigB-like"/>
    <property type="match status" value="1"/>
</dbReference>
<gene>
    <name evidence="7" type="ORF">OLMES_0218</name>
</gene>
<proteinExistence type="inferred from homology"/>
<evidence type="ECO:0000256" key="1">
    <source>
        <dbReference type="ARBA" id="ARBA00001947"/>
    </source>
</evidence>
<dbReference type="SUPFAM" id="SSF53213">
    <property type="entry name" value="LigB-like"/>
    <property type="match status" value="1"/>
</dbReference>
<evidence type="ECO:0000259" key="6">
    <source>
        <dbReference type="Pfam" id="PF02900"/>
    </source>
</evidence>
<dbReference type="Pfam" id="PF02900">
    <property type="entry name" value="LigB"/>
    <property type="match status" value="1"/>
</dbReference>
<comment type="cofactor">
    <cofactor evidence="1">
        <name>Zn(2+)</name>
        <dbReference type="ChEBI" id="CHEBI:29105"/>
    </cofactor>
</comment>
<dbReference type="PANTHER" id="PTHR30096:SF0">
    <property type="entry name" value="4,5-DOPA DIOXYGENASE EXTRADIOL-LIKE PROTEIN"/>
    <property type="match status" value="1"/>
</dbReference>
<evidence type="ECO:0000256" key="4">
    <source>
        <dbReference type="ARBA" id="ARBA00022833"/>
    </source>
</evidence>
<dbReference type="InterPro" id="IPR014436">
    <property type="entry name" value="Extradiol_dOase_DODA"/>
</dbReference>
<dbReference type="RefSeq" id="WP_087459541.1">
    <property type="nucleotide sequence ID" value="NZ_CP021425.1"/>
</dbReference>
<keyword evidence="8" id="KW-1185">Reference proteome</keyword>
<dbReference type="PANTHER" id="PTHR30096">
    <property type="entry name" value="4,5-DOPA DIOXYGENASE EXTRADIOL-LIKE PROTEIN"/>
    <property type="match status" value="1"/>
</dbReference>
<dbReference type="KEGG" id="ome:OLMES_0218"/>
<dbReference type="PIRSF" id="PIRSF006157">
    <property type="entry name" value="Doxgns_DODA"/>
    <property type="match status" value="1"/>
</dbReference>
<dbReference type="GO" id="GO:0016702">
    <property type="term" value="F:oxidoreductase activity, acting on single donors with incorporation of molecular oxygen, incorporation of two atoms of oxygen"/>
    <property type="evidence" value="ECO:0007669"/>
    <property type="project" value="UniProtKB-ARBA"/>
</dbReference>
<keyword evidence="4" id="KW-0862">Zinc</keyword>
<accession>A0A1Y0I472</accession>
<keyword evidence="7" id="KW-0223">Dioxygenase</keyword>
<evidence type="ECO:0000256" key="2">
    <source>
        <dbReference type="ARBA" id="ARBA00007581"/>
    </source>
</evidence>
<comment type="similarity">
    <text evidence="2">Belongs to the DODA-type extradiol aromatic ring-opening dioxygenase family.</text>
</comment>
<evidence type="ECO:0000256" key="3">
    <source>
        <dbReference type="ARBA" id="ARBA00022723"/>
    </source>
</evidence>
<evidence type="ECO:0000256" key="5">
    <source>
        <dbReference type="ARBA" id="ARBA00023002"/>
    </source>
</evidence>